<dbReference type="Proteomes" id="UP001163603">
    <property type="component" value="Chromosome 7"/>
</dbReference>
<dbReference type="EMBL" id="CM047742">
    <property type="protein sequence ID" value="KAJ0035504.1"/>
    <property type="molecule type" value="Genomic_DNA"/>
</dbReference>
<name>A0ACC0YEF7_9ROSI</name>
<evidence type="ECO:0000313" key="1">
    <source>
        <dbReference type="EMBL" id="KAJ0035504.1"/>
    </source>
</evidence>
<evidence type="ECO:0000313" key="2">
    <source>
        <dbReference type="Proteomes" id="UP001163603"/>
    </source>
</evidence>
<proteinExistence type="predicted"/>
<keyword evidence="2" id="KW-1185">Reference proteome</keyword>
<accession>A0ACC0YEF7</accession>
<protein>
    <submittedName>
        <fullName evidence="1">Uncharacterized protein</fullName>
    </submittedName>
</protein>
<gene>
    <name evidence="1" type="ORF">Pint_25037</name>
</gene>
<organism evidence="1 2">
    <name type="scientific">Pistacia integerrima</name>
    <dbReference type="NCBI Taxonomy" id="434235"/>
    <lineage>
        <taxon>Eukaryota</taxon>
        <taxon>Viridiplantae</taxon>
        <taxon>Streptophyta</taxon>
        <taxon>Embryophyta</taxon>
        <taxon>Tracheophyta</taxon>
        <taxon>Spermatophyta</taxon>
        <taxon>Magnoliopsida</taxon>
        <taxon>eudicotyledons</taxon>
        <taxon>Gunneridae</taxon>
        <taxon>Pentapetalae</taxon>
        <taxon>rosids</taxon>
        <taxon>malvids</taxon>
        <taxon>Sapindales</taxon>
        <taxon>Anacardiaceae</taxon>
        <taxon>Pistacia</taxon>
    </lineage>
</organism>
<reference evidence="2" key="1">
    <citation type="journal article" date="2023" name="G3 (Bethesda)">
        <title>Genome assembly and association tests identify interacting loci associated with vigor, precocity, and sex in interspecific pistachio rootstocks.</title>
        <authorList>
            <person name="Palmer W."/>
            <person name="Jacygrad E."/>
            <person name="Sagayaradj S."/>
            <person name="Cavanaugh K."/>
            <person name="Han R."/>
            <person name="Bertier L."/>
            <person name="Beede B."/>
            <person name="Kafkas S."/>
            <person name="Golino D."/>
            <person name="Preece J."/>
            <person name="Michelmore R."/>
        </authorList>
    </citation>
    <scope>NUCLEOTIDE SEQUENCE [LARGE SCALE GENOMIC DNA]</scope>
</reference>
<comment type="caution">
    <text evidence="1">The sequence shown here is derived from an EMBL/GenBank/DDBJ whole genome shotgun (WGS) entry which is preliminary data.</text>
</comment>
<sequence>MGQKISMLETLLRLVFLRKALWQNAFMIPLWSSVITGMYKNQLQELAQRSCFNLPSYSCIREGPDHAPRFKATVNFNGEIFESPTFCSTLRQAEHAAAEVALSVLAKKGPSKALAARVLDETGVHKNLLQETAHRAGLKLPVYTTVRSGPGHFPVFSSIVELAGMSFTGEPAKTKKQAQKNAALTAWSGLKKLSRSASSSSSSAFSSSPFSESGTNDDQEQAIIARYLATLKPPETKNSQQRERRLGRGSGPIWRDVVPYGDTRSYSLQHQNWRCSQFSPELSMYHTYPQERPSQQQNHLLALSSLPISPPRPHFFPFIRSLFQPDHGQCFLEQAQEPVSLVPEIGPFLYFSNRVMPVPFRNVSQVTIQEIEENSQIEEEWAKGDGGSNCWKNNFPSNVPRLPPTEVSNSLVTLTRHSEHKMQVLQERDEEKSGGSASTARNSIQLHSNQIEQYNWIPPGFMDASYRTSAISTDRNKFRLQNSDGFDYLRPNVRAPNTPMISSPASVKNFVPASFAAPVTIRTAGAISTSSLRTESSNPLMCAPPPVRIAASACSSRPWPEGMKNMGRRPSVNFMAPAVHVRSVVPVCSAPRTRKAPDPGMEQSFPGAEKRTKEPRGDTSAASSDFSKLRI</sequence>